<keyword evidence="5" id="KW-1185">Reference proteome</keyword>
<proteinExistence type="inferred from homology"/>
<reference evidence="4 5" key="1">
    <citation type="submission" date="2019-02" db="EMBL/GenBank/DDBJ databases">
        <title>Genomic Encyclopedia of Type Strains, Phase IV (KMG-IV): sequencing the most valuable type-strain genomes for metagenomic binning, comparative biology and taxonomic classification.</title>
        <authorList>
            <person name="Goeker M."/>
        </authorList>
    </citation>
    <scope>NUCLEOTIDE SEQUENCE [LARGE SCALE GENOMIC DNA]</scope>
    <source>
        <strain evidence="4 5">DSM 105135</strain>
    </source>
</reference>
<dbReference type="InterPro" id="IPR029058">
    <property type="entry name" value="AB_hydrolase_fold"/>
</dbReference>
<dbReference type="RefSeq" id="WP_130414681.1">
    <property type="nucleotide sequence ID" value="NZ_SHKX01000014.1"/>
</dbReference>
<dbReference type="PANTHER" id="PTHR43798">
    <property type="entry name" value="MONOACYLGLYCEROL LIPASE"/>
    <property type="match status" value="1"/>
</dbReference>
<evidence type="ECO:0000259" key="3">
    <source>
        <dbReference type="Pfam" id="PF00561"/>
    </source>
</evidence>
<dbReference type="AlphaFoldDB" id="A0A4Q7YLB9"/>
<dbReference type="SUPFAM" id="SSF53474">
    <property type="entry name" value="alpha/beta-Hydrolases"/>
    <property type="match status" value="1"/>
</dbReference>
<dbReference type="InterPro" id="IPR000073">
    <property type="entry name" value="AB_hydrolase_1"/>
</dbReference>
<dbReference type="GO" id="GO:0016787">
    <property type="term" value="F:hydrolase activity"/>
    <property type="evidence" value="ECO:0007669"/>
    <property type="project" value="UniProtKB-KW"/>
</dbReference>
<keyword evidence="2 4" id="KW-0378">Hydrolase</keyword>
<dbReference type="Pfam" id="PF00561">
    <property type="entry name" value="Abhydrolase_1"/>
    <property type="match status" value="1"/>
</dbReference>
<feature type="domain" description="AB hydrolase-1" evidence="3">
    <location>
        <begin position="27"/>
        <end position="268"/>
    </location>
</feature>
<gene>
    <name evidence="4" type="ORF">EV700_2697</name>
</gene>
<name>A0A4Q7YLB9_9GAMM</name>
<dbReference type="InterPro" id="IPR050266">
    <property type="entry name" value="AB_hydrolase_sf"/>
</dbReference>
<protein>
    <submittedName>
        <fullName evidence="4">Epoxide hydrolase</fullName>
    </submittedName>
</protein>
<comment type="similarity">
    <text evidence="1">Belongs to the AB hydrolase superfamily.</text>
</comment>
<dbReference type="Gene3D" id="3.40.50.1820">
    <property type="entry name" value="alpha/beta hydrolase"/>
    <property type="match status" value="1"/>
</dbReference>
<dbReference type="PANTHER" id="PTHR43798:SF14">
    <property type="entry name" value="SERINE HYDROLASE-LIKE PROTEIN DDB_G0286239"/>
    <property type="match status" value="1"/>
</dbReference>
<organism evidence="4 5">
    <name type="scientific">Fluviicoccus keumensis</name>
    <dbReference type="NCBI Taxonomy" id="1435465"/>
    <lineage>
        <taxon>Bacteria</taxon>
        <taxon>Pseudomonadati</taxon>
        <taxon>Pseudomonadota</taxon>
        <taxon>Gammaproteobacteria</taxon>
        <taxon>Moraxellales</taxon>
        <taxon>Moraxellaceae</taxon>
        <taxon>Fluviicoccus</taxon>
    </lineage>
</organism>
<evidence type="ECO:0000256" key="1">
    <source>
        <dbReference type="ARBA" id="ARBA00008645"/>
    </source>
</evidence>
<dbReference type="PRINTS" id="PR00111">
    <property type="entry name" value="ABHYDROLASE"/>
</dbReference>
<sequence>MAQPVERTFEVQGRRMAARCWHDPSLPPLLALHGWLDNAATFDRLAPLLDRYHIVALDFAGHGLSDHRPPGIRYHFVDHVDDVLAVADQLGWEQFTLMGHSMGAGVSTLFAAALPERLRKLVLIEGFGPFTGTPEAAPAILRGALLQKKTFDQPPRVIADMALAVRARMQGLVPVSEAAARALCERGVEAVPGGYVWRTDRRLRLDSPIRLTEAQVRQYLAAIEAPTLLVAAEQGIPFNQDDYAARIRAHRHLQVVRLSGGHHLHLDGDVDAVASAILSFLDSAAVAQ</sequence>
<evidence type="ECO:0000313" key="4">
    <source>
        <dbReference type="EMBL" id="RZU38120.1"/>
    </source>
</evidence>
<dbReference type="GO" id="GO:0016020">
    <property type="term" value="C:membrane"/>
    <property type="evidence" value="ECO:0007669"/>
    <property type="project" value="TreeGrafter"/>
</dbReference>
<comment type="caution">
    <text evidence="4">The sequence shown here is derived from an EMBL/GenBank/DDBJ whole genome shotgun (WGS) entry which is preliminary data.</text>
</comment>
<dbReference type="Proteomes" id="UP000292423">
    <property type="component" value="Unassembled WGS sequence"/>
</dbReference>
<dbReference type="EMBL" id="SHKX01000014">
    <property type="protein sequence ID" value="RZU38120.1"/>
    <property type="molecule type" value="Genomic_DNA"/>
</dbReference>
<dbReference type="OrthoDB" id="149912at2"/>
<evidence type="ECO:0000256" key="2">
    <source>
        <dbReference type="ARBA" id="ARBA00022801"/>
    </source>
</evidence>
<evidence type="ECO:0000313" key="5">
    <source>
        <dbReference type="Proteomes" id="UP000292423"/>
    </source>
</evidence>
<accession>A0A4Q7YLB9</accession>